<dbReference type="GO" id="GO:0017022">
    <property type="term" value="F:myosin binding"/>
    <property type="evidence" value="ECO:0007669"/>
    <property type="project" value="InterPro"/>
</dbReference>
<feature type="transmembrane region" description="Helical" evidence="6">
    <location>
        <begin position="155"/>
        <end position="173"/>
    </location>
</feature>
<accession>A0A1M8A4U4</accession>
<keyword evidence="10" id="KW-1185">Reference proteome</keyword>
<feature type="compositionally biased region" description="Basic and acidic residues" evidence="5">
    <location>
        <begin position="667"/>
        <end position="684"/>
    </location>
</feature>
<keyword evidence="7" id="KW-0732">Signal</keyword>
<protein>
    <recommendedName>
        <fullName evidence="8">Myosin-binding domain-containing protein</fullName>
    </recommendedName>
</protein>
<dbReference type="GO" id="GO:0012505">
    <property type="term" value="C:endomembrane system"/>
    <property type="evidence" value="ECO:0007669"/>
    <property type="project" value="UniProtKB-SubCell"/>
</dbReference>
<sequence>MDRLRAILLVSACSLTKAVGLKHGDPSTPRFRSRASSFFQAIATRIAAWAERRQAESEAPLPVDDMDEEGVAFAEKFRYTIATSYLLAPSLSISKYEHGETNEKTICIPDRVYHLRLPDAKYRVQTRIAGQLPVGHISAALLFIGWAVCVKVPVALMLLTLIFIDVCTLILPVSEMLQWPPQHLSFSVSTSPETKDGNSFASSQAVLRADEQAYLRAGLLRGAKDLIDAAQSMDQALNDALSAVQEVELVSRRFPLSSPLPPISRIEASWSFDEQGQRHGMFPQRMTSMRKTIADALEEMCFHCRAVYERLETWSEEEEAERVRELMMLRQHSLPMDWDAVSSPMPLSPRPLSLAAWASPSRAMHTPERGRMPRYSYGFLTPGSSPIPSRKSAGDETIYTSYERARHDRLSLVSLRSHFEAMHVERQTILYHLLSLHMDTRRAKQRSGVTVEARVYWDDEIIQGVLKRMTTHFRLCAKQVREHLQDEMSIRVTDKHPGPDIVDLSKQLLKMGQLLRTLQCKMKVCSEDGPMVVPSLHGNVTPSAAFEGPKAATAMFESMKEELNALSTEWEAGMCLLEAPSPPSVPDTPLPYEPLPVPPLSPPHAMTPSDDGEEETVFQSGTLHRELLKEALLASSSPTNLPPPGSEEVFECEARASTPHTPSTLSRAERIARKKQEREVRRAGGEDVQPLAVVSELKSVLHRRTHSVPVHRVGLPHA</sequence>
<dbReference type="Pfam" id="PF12632">
    <property type="entry name" value="Vezatin"/>
    <property type="match status" value="1"/>
</dbReference>
<dbReference type="VEuPathDB" id="FungiDB:MSYG_1688"/>
<feature type="chain" id="PRO_5009930061" description="Myosin-binding domain-containing protein" evidence="7">
    <location>
        <begin position="21"/>
        <end position="718"/>
    </location>
</feature>
<feature type="region of interest" description="Disordered" evidence="5">
    <location>
        <begin position="656"/>
        <end position="684"/>
    </location>
</feature>
<evidence type="ECO:0000256" key="2">
    <source>
        <dbReference type="ARBA" id="ARBA00022692"/>
    </source>
</evidence>
<dbReference type="AlphaFoldDB" id="A0A1M8A4U4"/>
<evidence type="ECO:0000313" key="10">
    <source>
        <dbReference type="Proteomes" id="UP000186303"/>
    </source>
</evidence>
<evidence type="ECO:0000256" key="7">
    <source>
        <dbReference type="SAM" id="SignalP"/>
    </source>
</evidence>
<dbReference type="Proteomes" id="UP000186303">
    <property type="component" value="Chromosome 2"/>
</dbReference>
<feature type="domain" description="Myosin-binding" evidence="8">
    <location>
        <begin position="219"/>
        <end position="320"/>
    </location>
</feature>
<keyword evidence="3 6" id="KW-1133">Transmembrane helix</keyword>
<feature type="transmembrane region" description="Helical" evidence="6">
    <location>
        <begin position="128"/>
        <end position="148"/>
    </location>
</feature>
<keyword evidence="2 6" id="KW-0812">Transmembrane</keyword>
<evidence type="ECO:0000256" key="1">
    <source>
        <dbReference type="ARBA" id="ARBA00004308"/>
    </source>
</evidence>
<feature type="signal peptide" evidence="7">
    <location>
        <begin position="1"/>
        <end position="20"/>
    </location>
</feature>
<comment type="subcellular location">
    <subcellularLocation>
        <location evidence="1">Endomembrane system</location>
    </subcellularLocation>
</comment>
<evidence type="ECO:0000256" key="5">
    <source>
        <dbReference type="SAM" id="MobiDB-lite"/>
    </source>
</evidence>
<evidence type="ECO:0000256" key="6">
    <source>
        <dbReference type="SAM" id="Phobius"/>
    </source>
</evidence>
<gene>
    <name evidence="9" type="ORF">MSYG_1688</name>
</gene>
<dbReference type="OMA" id="FECEARA"/>
<reference evidence="10" key="1">
    <citation type="journal article" date="2017" name="Nucleic Acids Res.">
        <title>Proteogenomics produces comprehensive and highly accurate protein-coding gene annotation in a complete genome assembly of Malassezia sympodialis.</title>
        <authorList>
            <person name="Zhu Y."/>
            <person name="Engstroem P.G."/>
            <person name="Tellgren-Roth C."/>
            <person name="Baudo C.D."/>
            <person name="Kennell J.C."/>
            <person name="Sun S."/>
            <person name="Billmyre R.B."/>
            <person name="Schroeder M.S."/>
            <person name="Andersson A."/>
            <person name="Holm T."/>
            <person name="Sigurgeirsson B."/>
            <person name="Wu G."/>
            <person name="Sankaranarayanan S.R."/>
            <person name="Siddharthan R."/>
            <person name="Sanyal K."/>
            <person name="Lundeberg J."/>
            <person name="Nystedt B."/>
            <person name="Boekhout T."/>
            <person name="Dawson T.L. Jr."/>
            <person name="Heitman J."/>
            <person name="Scheynius A."/>
            <person name="Lehtioe J."/>
        </authorList>
    </citation>
    <scope>NUCLEOTIDE SEQUENCE [LARGE SCALE GENOMIC DNA]</scope>
    <source>
        <strain evidence="10">ATCC 42132</strain>
    </source>
</reference>
<dbReference type="InterPro" id="IPR026859">
    <property type="entry name" value="Myosin-bd"/>
</dbReference>
<dbReference type="OrthoDB" id="21151at2759"/>
<evidence type="ECO:0000259" key="8">
    <source>
        <dbReference type="Pfam" id="PF12632"/>
    </source>
</evidence>
<dbReference type="STRING" id="1230383.A0A1M8A4U4"/>
<keyword evidence="4 6" id="KW-0472">Membrane</keyword>
<evidence type="ECO:0000256" key="4">
    <source>
        <dbReference type="ARBA" id="ARBA00023136"/>
    </source>
</evidence>
<dbReference type="EMBL" id="LT671822">
    <property type="protein sequence ID" value="SHO77347.1"/>
    <property type="molecule type" value="Genomic_DNA"/>
</dbReference>
<evidence type="ECO:0000313" key="9">
    <source>
        <dbReference type="EMBL" id="SHO77347.1"/>
    </source>
</evidence>
<organism evidence="9 10">
    <name type="scientific">Malassezia sympodialis (strain ATCC 42132)</name>
    <name type="common">Atopic eczema-associated yeast</name>
    <dbReference type="NCBI Taxonomy" id="1230383"/>
    <lineage>
        <taxon>Eukaryota</taxon>
        <taxon>Fungi</taxon>
        <taxon>Dikarya</taxon>
        <taxon>Basidiomycota</taxon>
        <taxon>Ustilaginomycotina</taxon>
        <taxon>Malasseziomycetes</taxon>
        <taxon>Malasseziales</taxon>
        <taxon>Malasseziaceae</taxon>
        <taxon>Malassezia</taxon>
    </lineage>
</organism>
<proteinExistence type="predicted"/>
<name>A0A1M8A4U4_MALS4</name>
<evidence type="ECO:0000256" key="3">
    <source>
        <dbReference type="ARBA" id="ARBA00022989"/>
    </source>
</evidence>